<accession>A0A533QDQ3</accession>
<dbReference type="EMBL" id="SULG01000012">
    <property type="protein sequence ID" value="TLD42804.1"/>
    <property type="molecule type" value="Genomic_DNA"/>
</dbReference>
<dbReference type="Proteomes" id="UP000319783">
    <property type="component" value="Unassembled WGS sequence"/>
</dbReference>
<name>A0A533QDQ3_9BACT</name>
<proteinExistence type="predicted"/>
<evidence type="ECO:0000313" key="1">
    <source>
        <dbReference type="EMBL" id="TLD42804.1"/>
    </source>
</evidence>
<evidence type="ECO:0000313" key="2">
    <source>
        <dbReference type="Proteomes" id="UP000319783"/>
    </source>
</evidence>
<evidence type="ECO:0008006" key="3">
    <source>
        <dbReference type="Google" id="ProtNLM"/>
    </source>
</evidence>
<protein>
    <recommendedName>
        <fullName evidence="3">BioF2-like acetyltransferase domain-containing protein</fullName>
    </recommendedName>
</protein>
<sequence length="424" mass="49718">MNNTELKEFVPTVKQTYRKTSYFPRVFLSPIRLLYRLLQQFGRKFRVDAWVISGDESQKTSITTVFTGNEKNKNYLNNLLFNNPCSEVHIGKIWRWNSIKIVHKKPMGCSLRISEIHKNSRKLPGNKASFFIPCWVGGEADLSADISTIIHKKSLNSDLNKIKQGNMQFEITKEKSRFDNFYYTMYLPYVTRVHKNRAIPLPYETMKKNLKRCDLLMVKKDSEFIAGQLIIYNNDIPRLWFTGLKNGNTDYLKDHITGAMYYFAMTYLKQKGCKRVHFGLTRPFLNDGVFQYKKKRSLQITDSSKIGFLIQPLRKLTIVKEFFLRNPFIYLEKGKFYGAVFIDNDQLHSQEDCEKIYETYYIKGLSKLTMYLFGDNQKNMKEAIPPKLFDRISLHSAETLFEKKNTVPDTSPCFSVKDLRIIVL</sequence>
<dbReference type="InterPro" id="IPR016181">
    <property type="entry name" value="Acyl_CoA_acyltransferase"/>
</dbReference>
<organism evidence="1 2">
    <name type="scientific">Candidatus Jettenia ecosi</name>
    <dbReference type="NCBI Taxonomy" id="2494326"/>
    <lineage>
        <taxon>Bacteria</taxon>
        <taxon>Pseudomonadati</taxon>
        <taxon>Planctomycetota</taxon>
        <taxon>Candidatus Brocadiia</taxon>
        <taxon>Candidatus Brocadiales</taxon>
        <taxon>Candidatus Brocadiaceae</taxon>
        <taxon>Candidatus Jettenia</taxon>
    </lineage>
</organism>
<gene>
    <name evidence="1" type="ORF">JETT_0826</name>
</gene>
<dbReference type="AlphaFoldDB" id="A0A533QDQ3"/>
<dbReference type="Gene3D" id="3.40.630.30">
    <property type="match status" value="1"/>
</dbReference>
<dbReference type="SUPFAM" id="SSF55729">
    <property type="entry name" value="Acyl-CoA N-acyltransferases (Nat)"/>
    <property type="match status" value="1"/>
</dbReference>
<comment type="caution">
    <text evidence="1">The sequence shown here is derived from an EMBL/GenBank/DDBJ whole genome shotgun (WGS) entry which is preliminary data.</text>
</comment>
<reference evidence="1 2" key="1">
    <citation type="submission" date="2019-04" db="EMBL/GenBank/DDBJ databases">
        <title>Genome of a novel bacterium Candidatus Jettenia ecosi reconstructed from metagenome of an anammox bioreactor.</title>
        <authorList>
            <person name="Mardanov A.V."/>
            <person name="Beletsky A.V."/>
            <person name="Ravin N.V."/>
            <person name="Botchkova E.A."/>
            <person name="Litti Y.V."/>
            <person name="Nozhevnikova A.N."/>
        </authorList>
    </citation>
    <scope>NUCLEOTIDE SEQUENCE [LARGE SCALE GENOMIC DNA]</scope>
    <source>
        <strain evidence="1">J2</strain>
    </source>
</reference>